<evidence type="ECO:0000256" key="4">
    <source>
        <dbReference type="ARBA" id="ARBA00022833"/>
    </source>
</evidence>
<dbReference type="FunFam" id="3.90.180.10:FF:000004">
    <property type="entry name" value="probable cinnamyl alcohol dehydrogenase"/>
    <property type="match status" value="1"/>
</dbReference>
<keyword evidence="4 6" id="KW-0862">Zinc</keyword>
<dbReference type="InParanoid" id="A0A7J7C597"/>
<dbReference type="GO" id="GO:0008270">
    <property type="term" value="F:zinc ion binding"/>
    <property type="evidence" value="ECO:0007669"/>
    <property type="project" value="InterPro"/>
</dbReference>
<comment type="caution">
    <text evidence="8">The sequence shown here is derived from an EMBL/GenBank/DDBJ whole genome shotgun (WGS) entry which is preliminary data.</text>
</comment>
<keyword evidence="3 6" id="KW-0479">Metal-binding</keyword>
<feature type="domain" description="Enoyl reductase (ER)" evidence="7">
    <location>
        <begin position="23"/>
        <end position="355"/>
    </location>
</feature>
<comment type="similarity">
    <text evidence="2 6">Belongs to the zinc-containing alcohol dehydrogenase family.</text>
</comment>
<dbReference type="SUPFAM" id="SSF50129">
    <property type="entry name" value="GroES-like"/>
    <property type="match status" value="1"/>
</dbReference>
<gene>
    <name evidence="8" type="ORF">HS088_TW21G01445</name>
</gene>
<dbReference type="Pfam" id="PF08240">
    <property type="entry name" value="ADH_N"/>
    <property type="match status" value="1"/>
</dbReference>
<evidence type="ECO:0000256" key="3">
    <source>
        <dbReference type="ARBA" id="ARBA00022723"/>
    </source>
</evidence>
<dbReference type="InterPro" id="IPR047109">
    <property type="entry name" value="CAD-like"/>
</dbReference>
<dbReference type="SMART" id="SM00829">
    <property type="entry name" value="PKS_ER"/>
    <property type="match status" value="1"/>
</dbReference>
<dbReference type="Gene3D" id="3.90.180.10">
    <property type="entry name" value="Medium-chain alcohol dehydrogenases, catalytic domain"/>
    <property type="match status" value="1"/>
</dbReference>
<evidence type="ECO:0000313" key="9">
    <source>
        <dbReference type="Proteomes" id="UP000593562"/>
    </source>
</evidence>
<dbReference type="InterPro" id="IPR002328">
    <property type="entry name" value="ADH_Zn_CS"/>
</dbReference>
<proteinExistence type="inferred from homology"/>
<dbReference type="CDD" id="cd05283">
    <property type="entry name" value="CAD1"/>
    <property type="match status" value="1"/>
</dbReference>
<dbReference type="InterPro" id="IPR011032">
    <property type="entry name" value="GroES-like_sf"/>
</dbReference>
<keyword evidence="5" id="KW-0560">Oxidoreductase</keyword>
<evidence type="ECO:0000256" key="2">
    <source>
        <dbReference type="ARBA" id="ARBA00008072"/>
    </source>
</evidence>
<dbReference type="PANTHER" id="PTHR42683">
    <property type="entry name" value="ALDEHYDE REDUCTASE"/>
    <property type="match status" value="1"/>
</dbReference>
<organism evidence="8 9">
    <name type="scientific">Tripterygium wilfordii</name>
    <name type="common">Thunder God vine</name>
    <dbReference type="NCBI Taxonomy" id="458696"/>
    <lineage>
        <taxon>Eukaryota</taxon>
        <taxon>Viridiplantae</taxon>
        <taxon>Streptophyta</taxon>
        <taxon>Embryophyta</taxon>
        <taxon>Tracheophyta</taxon>
        <taxon>Spermatophyta</taxon>
        <taxon>Magnoliopsida</taxon>
        <taxon>eudicotyledons</taxon>
        <taxon>Gunneridae</taxon>
        <taxon>Pentapetalae</taxon>
        <taxon>rosids</taxon>
        <taxon>fabids</taxon>
        <taxon>Celastrales</taxon>
        <taxon>Celastraceae</taxon>
        <taxon>Tripterygium</taxon>
    </lineage>
</organism>
<comment type="cofactor">
    <cofactor evidence="1 6">
        <name>Zn(2+)</name>
        <dbReference type="ChEBI" id="CHEBI:29105"/>
    </cofactor>
</comment>
<evidence type="ECO:0000256" key="6">
    <source>
        <dbReference type="RuleBase" id="RU361277"/>
    </source>
</evidence>
<evidence type="ECO:0000313" key="8">
    <source>
        <dbReference type="EMBL" id="KAF5729282.1"/>
    </source>
</evidence>
<keyword evidence="9" id="KW-1185">Reference proteome</keyword>
<evidence type="ECO:0000256" key="5">
    <source>
        <dbReference type="ARBA" id="ARBA00023002"/>
    </source>
</evidence>
<evidence type="ECO:0000256" key="1">
    <source>
        <dbReference type="ARBA" id="ARBA00001947"/>
    </source>
</evidence>
<sequence>MSELLEKEQNQETFGWAARDPSGILSPFHFHRRTNGDFDVTIKILYCGICHSDLHVVRNEFGISLYPVVPGHEIVGVVTQVGDKVQKFKLGDKAGVGCFVDSCGKCKHCKENLENYCPKAITTYTTAMFNGDTNKNYGGFSDIYVVNEHFVVQIPDTLPLEGAVPLLCAGITVFSPMKYFGLDKPGMHVGVVGLGGLGHVAVKFAKAFGMKVTVISTSERKREEAIQHLKADHFILSHDSEQMQASVGELDGILDTVSAAHPLMPLVDLLNTDGKLILLSASSLDKPVEVNVVPLLVGRKGIGGSSGGGMKETQEMIDFAAEKEIIADVEVVSMDYVNQAMERLKMGDVHYRFVIDIGNTLHAH</sequence>
<dbReference type="Gene3D" id="3.40.50.720">
    <property type="entry name" value="NAD(P)-binding Rossmann-like Domain"/>
    <property type="match status" value="1"/>
</dbReference>
<dbReference type="Pfam" id="PF00107">
    <property type="entry name" value="ADH_zinc_N"/>
    <property type="match status" value="1"/>
</dbReference>
<name>A0A7J7C597_TRIWF</name>
<dbReference type="FunFam" id="3.90.180.10:FF:000100">
    <property type="entry name" value="Putative cinnamyl alcohol dehydrogenase 6"/>
    <property type="match status" value="1"/>
</dbReference>
<dbReference type="AlphaFoldDB" id="A0A7J7C597"/>
<dbReference type="GO" id="GO:0009809">
    <property type="term" value="P:lignin biosynthetic process"/>
    <property type="evidence" value="ECO:0007669"/>
    <property type="project" value="UniProtKB-ARBA"/>
</dbReference>
<dbReference type="InterPro" id="IPR013154">
    <property type="entry name" value="ADH-like_N"/>
</dbReference>
<dbReference type="FunFam" id="3.40.50.720:FF:000022">
    <property type="entry name" value="Cinnamyl alcohol dehydrogenase"/>
    <property type="match status" value="1"/>
</dbReference>
<dbReference type="SUPFAM" id="SSF51735">
    <property type="entry name" value="NAD(P)-binding Rossmann-fold domains"/>
    <property type="match status" value="1"/>
</dbReference>
<dbReference type="InterPro" id="IPR036291">
    <property type="entry name" value="NAD(P)-bd_dom_sf"/>
</dbReference>
<evidence type="ECO:0000259" key="7">
    <source>
        <dbReference type="SMART" id="SM00829"/>
    </source>
</evidence>
<reference evidence="8 9" key="1">
    <citation type="journal article" date="2020" name="Nat. Commun.">
        <title>Genome of Tripterygium wilfordii and identification of cytochrome P450 involved in triptolide biosynthesis.</title>
        <authorList>
            <person name="Tu L."/>
            <person name="Su P."/>
            <person name="Zhang Z."/>
            <person name="Gao L."/>
            <person name="Wang J."/>
            <person name="Hu T."/>
            <person name="Zhou J."/>
            <person name="Zhang Y."/>
            <person name="Zhao Y."/>
            <person name="Liu Y."/>
            <person name="Song Y."/>
            <person name="Tong Y."/>
            <person name="Lu Y."/>
            <person name="Yang J."/>
            <person name="Xu C."/>
            <person name="Jia M."/>
            <person name="Peters R.J."/>
            <person name="Huang L."/>
            <person name="Gao W."/>
        </authorList>
    </citation>
    <scope>NUCLEOTIDE SEQUENCE [LARGE SCALE GENOMIC DNA]</scope>
    <source>
        <strain evidence="9">cv. XIE 37</strain>
        <tissue evidence="8">Leaf</tissue>
    </source>
</reference>
<dbReference type="Proteomes" id="UP000593562">
    <property type="component" value="Unassembled WGS sequence"/>
</dbReference>
<accession>A0A7J7C597</accession>
<dbReference type="InterPro" id="IPR020843">
    <property type="entry name" value="ER"/>
</dbReference>
<dbReference type="EMBL" id="JAAARO010000021">
    <property type="protein sequence ID" value="KAF5729282.1"/>
    <property type="molecule type" value="Genomic_DNA"/>
</dbReference>
<protein>
    <submittedName>
        <fullName evidence="8">Mannitol dehydrogenase</fullName>
    </submittedName>
</protein>
<dbReference type="PROSITE" id="PS00059">
    <property type="entry name" value="ADH_ZINC"/>
    <property type="match status" value="1"/>
</dbReference>
<dbReference type="GO" id="GO:0016616">
    <property type="term" value="F:oxidoreductase activity, acting on the CH-OH group of donors, NAD or NADP as acceptor"/>
    <property type="evidence" value="ECO:0007669"/>
    <property type="project" value="InterPro"/>
</dbReference>
<dbReference type="InterPro" id="IPR013149">
    <property type="entry name" value="ADH-like_C"/>
</dbReference>